<proteinExistence type="predicted"/>
<keyword evidence="3" id="KW-1185">Reference proteome</keyword>
<evidence type="ECO:0000313" key="3">
    <source>
        <dbReference type="Proteomes" id="UP001152797"/>
    </source>
</evidence>
<dbReference type="EMBL" id="CAMXCT030002544">
    <property type="protein sequence ID" value="CAL4786100.1"/>
    <property type="molecule type" value="Genomic_DNA"/>
</dbReference>
<dbReference type="EMBL" id="CAMXCT010002544">
    <property type="protein sequence ID" value="CAI3998788.1"/>
    <property type="molecule type" value="Genomic_DNA"/>
</dbReference>
<gene>
    <name evidence="1" type="ORF">C1SCF055_LOCUS25060</name>
</gene>
<reference evidence="2" key="2">
    <citation type="submission" date="2024-04" db="EMBL/GenBank/DDBJ databases">
        <authorList>
            <person name="Chen Y."/>
            <person name="Shah S."/>
            <person name="Dougan E. K."/>
            <person name="Thang M."/>
            <person name="Chan C."/>
        </authorList>
    </citation>
    <scope>NUCLEOTIDE SEQUENCE [LARGE SCALE GENOMIC DNA]</scope>
</reference>
<dbReference type="Proteomes" id="UP001152797">
    <property type="component" value="Unassembled WGS sequence"/>
</dbReference>
<name>A0A9P1CWA3_9DINO</name>
<evidence type="ECO:0000313" key="2">
    <source>
        <dbReference type="EMBL" id="CAL1152163.1"/>
    </source>
</evidence>
<organism evidence="1">
    <name type="scientific">Cladocopium goreaui</name>
    <dbReference type="NCBI Taxonomy" id="2562237"/>
    <lineage>
        <taxon>Eukaryota</taxon>
        <taxon>Sar</taxon>
        <taxon>Alveolata</taxon>
        <taxon>Dinophyceae</taxon>
        <taxon>Suessiales</taxon>
        <taxon>Symbiodiniaceae</taxon>
        <taxon>Cladocopium</taxon>
    </lineage>
</organism>
<reference evidence="1" key="1">
    <citation type="submission" date="2022-10" db="EMBL/GenBank/DDBJ databases">
        <authorList>
            <person name="Chen Y."/>
            <person name="Dougan E. K."/>
            <person name="Chan C."/>
            <person name="Rhodes N."/>
            <person name="Thang M."/>
        </authorList>
    </citation>
    <scope>NUCLEOTIDE SEQUENCE</scope>
</reference>
<comment type="caution">
    <text evidence="1">The sequence shown here is derived from an EMBL/GenBank/DDBJ whole genome shotgun (WGS) entry which is preliminary data.</text>
</comment>
<evidence type="ECO:0000313" key="1">
    <source>
        <dbReference type="EMBL" id="CAI3998788.1"/>
    </source>
</evidence>
<dbReference type="AlphaFoldDB" id="A0A9P1CWA3"/>
<accession>A0A9P1CWA3</accession>
<protein>
    <submittedName>
        <fullName evidence="1">Uncharacterized protein</fullName>
    </submittedName>
</protein>
<sequence>MAVASHSVCDWDISFMAVVSRSVCDWGISFMAVSNSVAKFLTTRPCTSQTSVTLLSRFSSGLLMGVDLALVDTIPPPRVTGLPTACAFGGGTREGLAFATTVGTGVEARDGVATGAPMHRRAAHCNLLRPKDRRFRMAPNDGAVVLTFSKKFYLRGCGMSAEEASSLEVDHPANDQGTKRWLKQARSLNASL</sequence>
<dbReference type="EMBL" id="CAMXCT020002544">
    <property type="protein sequence ID" value="CAL1152163.1"/>
    <property type="molecule type" value="Genomic_DNA"/>
</dbReference>